<dbReference type="HAMAP" id="MF_01861">
    <property type="entry name" value="UPF0738"/>
    <property type="match status" value="1"/>
</dbReference>
<dbReference type="Proteomes" id="UP000230559">
    <property type="component" value="Unassembled WGS sequence"/>
</dbReference>
<dbReference type="AlphaFoldDB" id="A0A2G5RT49"/>
<protein>
    <recommendedName>
        <fullName evidence="1">UPF0738 protein CS060_02155</fullName>
    </recommendedName>
</protein>
<dbReference type="InterPro" id="IPR020908">
    <property type="entry name" value="UPF0738"/>
</dbReference>
<gene>
    <name evidence="2" type="ORF">CS060_02155</name>
</gene>
<comment type="similarity">
    <text evidence="1">Belongs to the UPF0738 family.</text>
</comment>
<evidence type="ECO:0000313" key="3">
    <source>
        <dbReference type="Proteomes" id="UP000230559"/>
    </source>
</evidence>
<sequence>MNDGGTNMKIYVHTAEKKENGWYVTCEASLQGLKPKRHMLVDSDACAFVYILEASDAFVYVIMPKEVWGAIKEALRTNEPMFLVGSDATIELEGIHEEVAYLIENIKGNANYGEEMEQAVTAFFA</sequence>
<comment type="caution">
    <text evidence="2">The sequence shown here is derived from an EMBL/GenBank/DDBJ whole genome shotgun (WGS) entry which is preliminary data.</text>
</comment>
<organism evidence="2 3">
    <name type="scientific">Anoxybacillus flavithermus</name>
    <dbReference type="NCBI Taxonomy" id="33934"/>
    <lineage>
        <taxon>Bacteria</taxon>
        <taxon>Bacillati</taxon>
        <taxon>Bacillota</taxon>
        <taxon>Bacilli</taxon>
        <taxon>Bacillales</taxon>
        <taxon>Anoxybacillaceae</taxon>
        <taxon>Anoxybacillus</taxon>
    </lineage>
</organism>
<reference evidence="2 3" key="1">
    <citation type="submission" date="2017-10" db="EMBL/GenBank/DDBJ databases">
        <title>Draft genome sequence of Anoxybacillus flavithermus KU2-6-11 from caldera Uzon (Russia:Kamchtka).</title>
        <authorList>
            <person name="Korzhuk A.V."/>
            <person name="Rozanov A.S."/>
            <person name="Bryanskaya A.V."/>
            <person name="Peltek S.E."/>
        </authorList>
    </citation>
    <scope>NUCLEOTIDE SEQUENCE [LARGE SCALE GENOMIC DNA]</scope>
    <source>
        <strain evidence="2 3">KU2-6_11</strain>
    </source>
</reference>
<name>A0A2G5RT49_9BACL</name>
<evidence type="ECO:0000313" key="2">
    <source>
        <dbReference type="EMBL" id="PIC05831.1"/>
    </source>
</evidence>
<proteinExistence type="inferred from homology"/>
<dbReference type="Pfam" id="PF19785">
    <property type="entry name" value="UPF0738"/>
    <property type="match status" value="1"/>
</dbReference>
<dbReference type="EMBL" id="PEDM01000002">
    <property type="protein sequence ID" value="PIC05831.1"/>
    <property type="molecule type" value="Genomic_DNA"/>
</dbReference>
<accession>A0A2G5RT49</accession>
<evidence type="ECO:0000256" key="1">
    <source>
        <dbReference type="HAMAP-Rule" id="MF_01861"/>
    </source>
</evidence>